<dbReference type="OrthoDB" id="1189225at2759"/>
<name>A0A251QSP9_PRUPE</name>
<dbReference type="InterPro" id="IPR002048">
    <property type="entry name" value="EF_hand_dom"/>
</dbReference>
<dbReference type="PROSITE" id="PS00018">
    <property type="entry name" value="EF_HAND_1"/>
    <property type="match status" value="1"/>
</dbReference>
<dbReference type="Gene3D" id="1.10.238.10">
    <property type="entry name" value="EF-hand"/>
    <property type="match status" value="1"/>
</dbReference>
<dbReference type="InterPro" id="IPR011992">
    <property type="entry name" value="EF-hand-dom_pair"/>
</dbReference>
<dbReference type="SMR" id="A0A251QSP9"/>
<organism evidence="3 4">
    <name type="scientific">Prunus persica</name>
    <name type="common">Peach</name>
    <name type="synonym">Amygdalus persica</name>
    <dbReference type="NCBI Taxonomy" id="3760"/>
    <lineage>
        <taxon>Eukaryota</taxon>
        <taxon>Viridiplantae</taxon>
        <taxon>Streptophyta</taxon>
        <taxon>Embryophyta</taxon>
        <taxon>Tracheophyta</taxon>
        <taxon>Spermatophyta</taxon>
        <taxon>Magnoliopsida</taxon>
        <taxon>eudicotyledons</taxon>
        <taxon>Gunneridae</taxon>
        <taxon>Pentapetalae</taxon>
        <taxon>rosids</taxon>
        <taxon>fabids</taxon>
        <taxon>Rosales</taxon>
        <taxon>Rosaceae</taxon>
        <taxon>Amygdaloideae</taxon>
        <taxon>Amygdaleae</taxon>
        <taxon>Prunus</taxon>
    </lineage>
</organism>
<dbReference type="PROSITE" id="PS50222">
    <property type="entry name" value="EF_HAND_2"/>
    <property type="match status" value="1"/>
</dbReference>
<dbReference type="STRING" id="3760.A0A251QSP9"/>
<evidence type="ECO:0000256" key="1">
    <source>
        <dbReference type="ARBA" id="ARBA00022837"/>
    </source>
</evidence>
<evidence type="ECO:0000259" key="2">
    <source>
        <dbReference type="PROSITE" id="PS50222"/>
    </source>
</evidence>
<evidence type="ECO:0000313" key="4">
    <source>
        <dbReference type="Proteomes" id="UP000006882"/>
    </source>
</evidence>
<dbReference type="EMBL" id="CM007651">
    <property type="protein sequence ID" value="ONI26844.1"/>
    <property type="molecule type" value="Genomic_DNA"/>
</dbReference>
<dbReference type="GO" id="GO:0005509">
    <property type="term" value="F:calcium ion binding"/>
    <property type="evidence" value="ECO:0007669"/>
    <property type="project" value="InterPro"/>
</dbReference>
<reference evidence="3 4" key="1">
    <citation type="journal article" date="2013" name="Nat. Genet.">
        <title>The high-quality draft genome of peach (Prunus persica) identifies unique patterns of genetic diversity, domestication and genome evolution.</title>
        <authorList>
            <consortium name="International Peach Genome Initiative"/>
            <person name="Verde I."/>
            <person name="Abbott A.G."/>
            <person name="Scalabrin S."/>
            <person name="Jung S."/>
            <person name="Shu S."/>
            <person name="Marroni F."/>
            <person name="Zhebentyayeva T."/>
            <person name="Dettori M.T."/>
            <person name="Grimwood J."/>
            <person name="Cattonaro F."/>
            <person name="Zuccolo A."/>
            <person name="Rossini L."/>
            <person name="Jenkins J."/>
            <person name="Vendramin E."/>
            <person name="Meisel L.A."/>
            <person name="Decroocq V."/>
            <person name="Sosinski B."/>
            <person name="Prochnik S."/>
            <person name="Mitros T."/>
            <person name="Policriti A."/>
            <person name="Cipriani G."/>
            <person name="Dondini L."/>
            <person name="Ficklin S."/>
            <person name="Goodstein D.M."/>
            <person name="Xuan P."/>
            <person name="Del Fabbro C."/>
            <person name="Aramini V."/>
            <person name="Copetti D."/>
            <person name="Gonzalez S."/>
            <person name="Horner D.S."/>
            <person name="Falchi R."/>
            <person name="Lucas S."/>
            <person name="Mica E."/>
            <person name="Maldonado J."/>
            <person name="Lazzari B."/>
            <person name="Bielenberg D."/>
            <person name="Pirona R."/>
            <person name="Miculan M."/>
            <person name="Barakat A."/>
            <person name="Testolin R."/>
            <person name="Stella A."/>
            <person name="Tartarini S."/>
            <person name="Tonutti P."/>
            <person name="Arus P."/>
            <person name="Orellana A."/>
            <person name="Wells C."/>
            <person name="Main D."/>
            <person name="Vizzotto G."/>
            <person name="Silva H."/>
            <person name="Salamini F."/>
            <person name="Schmutz J."/>
            <person name="Morgante M."/>
            <person name="Rokhsar D.S."/>
        </authorList>
    </citation>
    <scope>NUCLEOTIDE SEQUENCE [LARGE SCALE GENOMIC DNA]</scope>
    <source>
        <strain evidence="4">cv. Nemared</strain>
    </source>
</reference>
<dbReference type="AlphaFoldDB" id="A0A251QSP9"/>
<evidence type="ECO:0000313" key="3">
    <source>
        <dbReference type="EMBL" id="ONI26844.1"/>
    </source>
</evidence>
<proteinExistence type="predicted"/>
<sequence>MEELRQTVLAYYKDAPQHIKRSVDECFIEMDVDGNDRVSWQEFLAYMEMHEDCKHLSTCSFFNELKKEEKEGLDFMDVVILVYIIYSGKPFCNGHSGSFIKGTYFTCVKCFDGHEHGQCSVPNKTFNVCTVCYVDGKICPWPRMVS</sequence>
<keyword evidence="1" id="KW-0106">Calcium</keyword>
<gene>
    <name evidence="3" type="ORF">PRUPE_1G049800</name>
</gene>
<accession>A0A251QSP9</accession>
<dbReference type="Gramene" id="ONI26844">
    <property type="protein sequence ID" value="ONI26844"/>
    <property type="gene ID" value="PRUPE_1G049800"/>
</dbReference>
<dbReference type="Proteomes" id="UP000006882">
    <property type="component" value="Chromosome G1"/>
</dbReference>
<protein>
    <recommendedName>
        <fullName evidence="2">EF-hand domain-containing protein</fullName>
    </recommendedName>
</protein>
<feature type="domain" description="EF-hand" evidence="2">
    <location>
        <begin position="18"/>
        <end position="53"/>
    </location>
</feature>
<dbReference type="SUPFAM" id="SSF47473">
    <property type="entry name" value="EF-hand"/>
    <property type="match status" value="1"/>
</dbReference>
<dbReference type="eggNOG" id="ENOG502S5GN">
    <property type="taxonomic scope" value="Eukaryota"/>
</dbReference>
<dbReference type="InterPro" id="IPR018247">
    <property type="entry name" value="EF_Hand_1_Ca_BS"/>
</dbReference>
<keyword evidence="4" id="KW-1185">Reference proteome</keyword>